<feature type="domain" description="Pentatricopeptide repeat-containing protein-mitochondrial" evidence="5">
    <location>
        <begin position="495"/>
        <end position="620"/>
    </location>
</feature>
<dbReference type="PANTHER" id="PTHR47935">
    <property type="entry name" value="PENTATRICOPEPTIDE REPEAT-CONTAINING PROTEIN MRL1, CHLOROPLASTIC"/>
    <property type="match status" value="1"/>
</dbReference>
<feature type="repeat" description="PPR" evidence="2">
    <location>
        <begin position="594"/>
        <end position="628"/>
    </location>
</feature>
<feature type="transmembrane region" description="Helical" evidence="4">
    <location>
        <begin position="78"/>
        <end position="97"/>
    </location>
</feature>
<keyword evidence="4" id="KW-0472">Membrane</keyword>
<evidence type="ECO:0000256" key="2">
    <source>
        <dbReference type="PROSITE-ProRule" id="PRU00708"/>
    </source>
</evidence>
<evidence type="ECO:0000256" key="1">
    <source>
        <dbReference type="ARBA" id="ARBA00022737"/>
    </source>
</evidence>
<dbReference type="Proteomes" id="UP000743370">
    <property type="component" value="Unassembled WGS sequence"/>
</dbReference>
<evidence type="ECO:0000313" key="6">
    <source>
        <dbReference type="EMBL" id="KAG2397970.1"/>
    </source>
</evidence>
<dbReference type="PROSITE" id="PS51375">
    <property type="entry name" value="PPR"/>
    <property type="match status" value="8"/>
</dbReference>
<dbReference type="EMBL" id="JABFOF010000005">
    <property type="protein sequence ID" value="KAG2397970.1"/>
    <property type="molecule type" value="Genomic_DNA"/>
</dbReference>
<dbReference type="FunFam" id="1.25.40.10:FF:002179">
    <property type="entry name" value="Pentatricopeptide repeat-containing protein MRL1, chloroplastic"/>
    <property type="match status" value="1"/>
</dbReference>
<comment type="caution">
    <text evidence="6">The sequence shown here is derived from an EMBL/GenBank/DDBJ whole genome shotgun (WGS) entry which is preliminary data.</text>
</comment>
<keyword evidence="1" id="KW-0677">Repeat</keyword>
<dbReference type="Gene3D" id="1.25.40.10">
    <property type="entry name" value="Tetratricopeptide repeat domain"/>
    <property type="match status" value="4"/>
</dbReference>
<dbReference type="Pfam" id="PF01535">
    <property type="entry name" value="PPR"/>
    <property type="match status" value="1"/>
</dbReference>
<sequence>MEVNLSLNRHRALSLTSSAPSLSALRSHFLASTHSLRLPLSPPSLRSRNKRTTSRNLGILRFHSPRFVFKASFHSHSVVVLVIVVTLSAVSWLHFTLTKKKNKSLNQTRGLTNFALSPQGTNVGSQVIDGEILGFTEFQRDNTLTEIGKLKDHHGEEYRVFEENEIHLPFLKSSVVQEVAIATETSESSSVFDSGLNNNNNSNSSKVLDESFLSVAFSSTSLPPLEFAEEMAIQVEESQDKVNSDPELPLIDVESEHTASSVRVNNALATVGGRTKEKVELGAINGDVLFGESVREGLYMFYEVNKPATGSMTPLSGVKSLSPRASFMNKKRSPSVMGNATLKGTGLSTDIPLQDAGNLQHVKGAAELSNRERTNMDYNNNTKNDPSKHLSKYNNLLKLGRLHECVEVLKHMETKGLLDMTKVYHAKFFNTCKKRKAVKEAFDFIKLIPNPTLSTFNMLMSVCASSQDSERAFHVLQLLKNAQLEPDCKLYTTLILTCAKSGKVDLMFEVFHKMVNSGVEPNVHTYGALIDGCARAGQIAKAFGAYGILRSKNVKPDRVVFNALIAACAQSGAVDRAFDVLAEMAAETQPIDPDHVTIGALLKACTKAGQVDRAKEVYKMVQKYSIKGCPEVYTIAINSCSETGDWEFAIAVYNDMTQKGILPDEIFLSALINVAGHAKNLDAAFDVLQEARERGIRIGITSYSSLMGACSNARNWQKALELYEYLKSLKLTITVSTVNALLTALCDGDQFQKALEVFFEMKGLGLCPNSITFSILIVASEKKDDMEAAQMLLSEAKKDGVVTNLIICRCIIGMCLRRFEKACIVGEPVLSFHSERPQVDNKWTSLALMVFRETIEAGQKPTSEILSQILGCLQLPYDTSLKNRLVENLGVSADTSRGSNLCSLIDGFGEYDPRAFSILEESASYGVVPFVSFKTSPIVIDAKELHASTAEVYLITILKGLKHRLAAGARLPNIIILLTVEKTEVVSQKGEKIINLAGRAGQAIGALLRRLQIPHQGNESNGKIRIHGAALKKWFQPKLASPFSGKPGDWSSSMSRLGKGISHQQRNIRLGNLSLD</sequence>
<feature type="repeat" description="PPR" evidence="2">
    <location>
        <begin position="629"/>
        <end position="663"/>
    </location>
</feature>
<feature type="repeat" description="PPR" evidence="2">
    <location>
        <begin position="487"/>
        <end position="521"/>
    </location>
</feature>
<dbReference type="Pfam" id="PF13041">
    <property type="entry name" value="PPR_2"/>
    <property type="match status" value="1"/>
</dbReference>
<reference evidence="6 7" key="1">
    <citation type="submission" date="2020-05" db="EMBL/GenBank/DDBJ databases">
        <title>Vigna angularis (adzuki bean) Var. LongXiaoDou No. 4 denovo assembly.</title>
        <authorList>
            <person name="Xiang H."/>
        </authorList>
    </citation>
    <scope>NUCLEOTIDE SEQUENCE [LARGE SCALE GENOMIC DNA]</scope>
    <source>
        <tissue evidence="6">Leaf</tissue>
    </source>
</reference>
<evidence type="ECO:0000313" key="7">
    <source>
        <dbReference type="Proteomes" id="UP000743370"/>
    </source>
</evidence>
<evidence type="ECO:0000259" key="5">
    <source>
        <dbReference type="Pfam" id="PF23276"/>
    </source>
</evidence>
<dbReference type="Pfam" id="PF13812">
    <property type="entry name" value="PPR_3"/>
    <property type="match status" value="1"/>
</dbReference>
<feature type="region of interest" description="Disordered" evidence="3">
    <location>
        <begin position="1043"/>
        <end position="1062"/>
    </location>
</feature>
<name>A0A8T0KDL8_PHAAN</name>
<keyword evidence="4" id="KW-1133">Transmembrane helix</keyword>
<accession>A0A8T0KDL8</accession>
<dbReference type="InterPro" id="IPR053303">
    <property type="entry name" value="Chloroplast_PPR"/>
</dbReference>
<evidence type="ECO:0000256" key="3">
    <source>
        <dbReference type="SAM" id="MobiDB-lite"/>
    </source>
</evidence>
<protein>
    <submittedName>
        <fullName evidence="6">Pentatricopeptide repeat-containing protein</fullName>
    </submittedName>
</protein>
<evidence type="ECO:0000256" key="4">
    <source>
        <dbReference type="SAM" id="Phobius"/>
    </source>
</evidence>
<dbReference type="PANTHER" id="PTHR47935:SF1">
    <property type="entry name" value="PENTATRICOPEPTIDE REPEAT-CONTAINING PROTEIN MRL1, CHLOROPLASTIC"/>
    <property type="match status" value="1"/>
</dbReference>
<dbReference type="InterPro" id="IPR057027">
    <property type="entry name" value="TPR_mt"/>
</dbReference>
<dbReference type="InterPro" id="IPR002885">
    <property type="entry name" value="PPR_rpt"/>
</dbReference>
<keyword evidence="4" id="KW-0812">Transmembrane</keyword>
<proteinExistence type="predicted"/>
<feature type="repeat" description="PPR" evidence="2">
    <location>
        <begin position="522"/>
        <end position="556"/>
    </location>
</feature>
<dbReference type="AlphaFoldDB" id="A0A8T0KDL8"/>
<dbReference type="Pfam" id="PF23276">
    <property type="entry name" value="TPR_24"/>
    <property type="match status" value="1"/>
</dbReference>
<dbReference type="FunFam" id="1.25.40.10:FF:000542">
    <property type="entry name" value="Pentatricopeptide repeat-containing protein MRL1, chloroplastic isoform X1"/>
    <property type="match status" value="1"/>
</dbReference>
<gene>
    <name evidence="6" type="ORF">HKW66_Vig0137940</name>
</gene>
<feature type="repeat" description="PPR" evidence="2">
    <location>
        <begin position="699"/>
        <end position="733"/>
    </location>
</feature>
<dbReference type="InterPro" id="IPR011990">
    <property type="entry name" value="TPR-like_helical_dom_sf"/>
</dbReference>
<organism evidence="6 7">
    <name type="scientific">Phaseolus angularis</name>
    <name type="common">Azuki bean</name>
    <name type="synonym">Vigna angularis</name>
    <dbReference type="NCBI Taxonomy" id="3914"/>
    <lineage>
        <taxon>Eukaryota</taxon>
        <taxon>Viridiplantae</taxon>
        <taxon>Streptophyta</taxon>
        <taxon>Embryophyta</taxon>
        <taxon>Tracheophyta</taxon>
        <taxon>Spermatophyta</taxon>
        <taxon>Magnoliopsida</taxon>
        <taxon>eudicotyledons</taxon>
        <taxon>Gunneridae</taxon>
        <taxon>Pentapetalae</taxon>
        <taxon>rosids</taxon>
        <taxon>fabids</taxon>
        <taxon>Fabales</taxon>
        <taxon>Fabaceae</taxon>
        <taxon>Papilionoideae</taxon>
        <taxon>50 kb inversion clade</taxon>
        <taxon>NPAAA clade</taxon>
        <taxon>indigoferoid/millettioid clade</taxon>
        <taxon>Phaseoleae</taxon>
        <taxon>Vigna</taxon>
    </lineage>
</organism>
<feature type="repeat" description="PPR" evidence="2">
    <location>
        <begin position="452"/>
        <end position="486"/>
    </location>
</feature>
<dbReference type="NCBIfam" id="TIGR00756">
    <property type="entry name" value="PPR"/>
    <property type="match status" value="7"/>
</dbReference>
<dbReference type="FunFam" id="1.25.40.10:FF:000678">
    <property type="entry name" value="Pentatricopeptide repeat-containing protein MRL1 chloroplastic"/>
    <property type="match status" value="1"/>
</dbReference>
<feature type="repeat" description="PPR" evidence="2">
    <location>
        <begin position="734"/>
        <end position="768"/>
    </location>
</feature>
<feature type="repeat" description="PPR" evidence="2">
    <location>
        <begin position="557"/>
        <end position="591"/>
    </location>
</feature>